<feature type="transmembrane region" description="Helical" evidence="1">
    <location>
        <begin position="73"/>
        <end position="96"/>
    </location>
</feature>
<protein>
    <submittedName>
        <fullName evidence="2">Uncharacterized protein</fullName>
    </submittedName>
</protein>
<name>A0A8T2RC31_CERRI</name>
<reference evidence="2" key="1">
    <citation type="submission" date="2021-08" db="EMBL/GenBank/DDBJ databases">
        <title>WGS assembly of Ceratopteris richardii.</title>
        <authorList>
            <person name="Marchant D.B."/>
            <person name="Chen G."/>
            <person name="Jenkins J."/>
            <person name="Shu S."/>
            <person name="Leebens-Mack J."/>
            <person name="Grimwood J."/>
            <person name="Schmutz J."/>
            <person name="Soltis P."/>
            <person name="Soltis D."/>
            <person name="Chen Z.-H."/>
        </authorList>
    </citation>
    <scope>NUCLEOTIDE SEQUENCE</scope>
    <source>
        <strain evidence="2">Whitten #5841</strain>
        <tissue evidence="2">Leaf</tissue>
    </source>
</reference>
<keyword evidence="3" id="KW-1185">Reference proteome</keyword>
<keyword evidence="1" id="KW-0812">Transmembrane</keyword>
<gene>
    <name evidence="2" type="ORF">KP509_28G023400</name>
</gene>
<proteinExistence type="predicted"/>
<dbReference type="EMBL" id="CM035433">
    <property type="protein sequence ID" value="KAH7293381.1"/>
    <property type="molecule type" value="Genomic_DNA"/>
</dbReference>
<comment type="caution">
    <text evidence="2">The sequence shown here is derived from an EMBL/GenBank/DDBJ whole genome shotgun (WGS) entry which is preliminary data.</text>
</comment>
<dbReference type="Proteomes" id="UP000825935">
    <property type="component" value="Chromosome 28"/>
</dbReference>
<evidence type="ECO:0000313" key="2">
    <source>
        <dbReference type="EMBL" id="KAH7293381.1"/>
    </source>
</evidence>
<evidence type="ECO:0000256" key="1">
    <source>
        <dbReference type="SAM" id="Phobius"/>
    </source>
</evidence>
<evidence type="ECO:0000313" key="3">
    <source>
        <dbReference type="Proteomes" id="UP000825935"/>
    </source>
</evidence>
<organism evidence="2 3">
    <name type="scientific">Ceratopteris richardii</name>
    <name type="common">Triangle waterfern</name>
    <dbReference type="NCBI Taxonomy" id="49495"/>
    <lineage>
        <taxon>Eukaryota</taxon>
        <taxon>Viridiplantae</taxon>
        <taxon>Streptophyta</taxon>
        <taxon>Embryophyta</taxon>
        <taxon>Tracheophyta</taxon>
        <taxon>Polypodiopsida</taxon>
        <taxon>Polypodiidae</taxon>
        <taxon>Polypodiales</taxon>
        <taxon>Pteridineae</taxon>
        <taxon>Pteridaceae</taxon>
        <taxon>Parkerioideae</taxon>
        <taxon>Ceratopteris</taxon>
    </lineage>
</organism>
<accession>A0A8T2RC31</accession>
<sequence>MLQTYECRLFFSCLKVPLKFPHNFSTTICADGRGRLASSQSAISSYQALATVSVAYAQTFYNVTFAFCRRSRFWCATCGITLLSLLEFLISSTFVFSTVEAL</sequence>
<dbReference type="AlphaFoldDB" id="A0A8T2RC31"/>
<keyword evidence="1" id="KW-1133">Transmembrane helix</keyword>
<keyword evidence="1" id="KW-0472">Membrane</keyword>